<feature type="compositionally biased region" description="Basic residues" evidence="1">
    <location>
        <begin position="1"/>
        <end position="15"/>
    </location>
</feature>
<evidence type="ECO:0000256" key="1">
    <source>
        <dbReference type="SAM" id="MobiDB-lite"/>
    </source>
</evidence>
<reference evidence="2" key="1">
    <citation type="submission" date="2014-12" db="EMBL/GenBank/DDBJ databases">
        <title>Insight into the proteome of Arion vulgaris.</title>
        <authorList>
            <person name="Aradska J."/>
            <person name="Bulat T."/>
            <person name="Smidak R."/>
            <person name="Sarate P."/>
            <person name="Gangsoo J."/>
            <person name="Sialana F."/>
            <person name="Bilban M."/>
            <person name="Lubec G."/>
        </authorList>
    </citation>
    <scope>NUCLEOTIDE SEQUENCE</scope>
    <source>
        <tissue evidence="2">Skin</tissue>
    </source>
</reference>
<evidence type="ECO:0000313" key="2">
    <source>
        <dbReference type="EMBL" id="CEK58985.1"/>
    </source>
</evidence>
<proteinExistence type="predicted"/>
<feature type="region of interest" description="Disordered" evidence="1">
    <location>
        <begin position="1"/>
        <end position="55"/>
    </location>
</feature>
<protein>
    <submittedName>
        <fullName evidence="2">Uncharacterized protein</fullName>
    </submittedName>
</protein>
<dbReference type="AlphaFoldDB" id="A0A0B6YU51"/>
<gene>
    <name evidence="2" type="primary">ORF34795</name>
</gene>
<feature type="compositionally biased region" description="Polar residues" evidence="1">
    <location>
        <begin position="28"/>
        <end position="41"/>
    </location>
</feature>
<accession>A0A0B6YU51</accession>
<dbReference type="EMBL" id="HACG01012120">
    <property type="protein sequence ID" value="CEK58985.1"/>
    <property type="molecule type" value="Transcribed_RNA"/>
</dbReference>
<name>A0A0B6YU51_9EUPU</name>
<organism evidence="2">
    <name type="scientific">Arion vulgaris</name>
    <dbReference type="NCBI Taxonomy" id="1028688"/>
    <lineage>
        <taxon>Eukaryota</taxon>
        <taxon>Metazoa</taxon>
        <taxon>Spiralia</taxon>
        <taxon>Lophotrochozoa</taxon>
        <taxon>Mollusca</taxon>
        <taxon>Gastropoda</taxon>
        <taxon>Heterobranchia</taxon>
        <taxon>Euthyneura</taxon>
        <taxon>Panpulmonata</taxon>
        <taxon>Eupulmonata</taxon>
        <taxon>Stylommatophora</taxon>
        <taxon>Helicina</taxon>
        <taxon>Arionoidea</taxon>
        <taxon>Arionidae</taxon>
        <taxon>Arion</taxon>
    </lineage>
</organism>
<sequence>MKKCNKYRPRKRPRTRWSDGIKNCCKKMNNSSQSALEQAQARSLHFPPSNTSIKK</sequence>